<protein>
    <recommendedName>
        <fullName evidence="6">Major facilitator superfamily (MFS) profile domain-containing protein</fullName>
    </recommendedName>
</protein>
<dbReference type="GO" id="GO:0016020">
    <property type="term" value="C:membrane"/>
    <property type="evidence" value="ECO:0007669"/>
    <property type="project" value="UniProtKB-SubCell"/>
</dbReference>
<dbReference type="InterPro" id="IPR036259">
    <property type="entry name" value="MFS_trans_sf"/>
</dbReference>
<dbReference type="InterPro" id="IPR011701">
    <property type="entry name" value="MFS"/>
</dbReference>
<feature type="domain" description="Major facilitator superfamily (MFS) profile" evidence="6">
    <location>
        <begin position="66"/>
        <end position="515"/>
    </location>
</feature>
<dbReference type="FunFam" id="1.20.1250.20:FF:000447">
    <property type="entry name" value="MFS multidrug transporter, putative"/>
    <property type="match status" value="1"/>
</dbReference>
<sequence length="539" mass="59001">MHSDIRQQSPDRGVEVIEKHGDLEMGSPCTLQSPEPMENPTDTLDLEKLGRERPACFSNLWTELAFCFSIVMSQILAEYFISGSNVLLPTLVKELHIPEASTIWPSTALSLVVTSTLLIFGRLTDMLGGFALYNAGAIWLTISSILTGVSQSWLMLLICRALQGLALAAFLPSGIMILGSTYRPGPRKNLVFSVYGACAALGFFAGIFFSGLCSQFLSWRWYFFIGAILSAITAVSSFFSIPRDYAEKRKLGIRMDWAGCCLSVPGVVLLVFAIADSSFAPQQWRTPYIPLFLILGVILLAIFTYVEGWVVENPLLPGDIFRVKYMTPLAIALLFLYGTLGIFLLYAVLYMSDIMGAGPLQIVAWTTPMAVGGLILSVAGGMIFHKISGTILMLISCLGYVGCGLLFVVIPLGGMYWKYVFPAMVCGTIGIDISFNLANIFITTNMPKSRQGLAGALINCTLHLGIALMLGFADIVQTSFRHLGVRQGYKAVFWFQSGLAILGLLTVLFFVRIHHAKSELTMDERQALESEADNRTGEV</sequence>
<organism evidence="7 8">
    <name type="scientific">Penicillium alfredii</name>
    <dbReference type="NCBI Taxonomy" id="1506179"/>
    <lineage>
        <taxon>Eukaryota</taxon>
        <taxon>Fungi</taxon>
        <taxon>Dikarya</taxon>
        <taxon>Ascomycota</taxon>
        <taxon>Pezizomycotina</taxon>
        <taxon>Eurotiomycetes</taxon>
        <taxon>Eurotiomycetidae</taxon>
        <taxon>Eurotiales</taxon>
        <taxon>Aspergillaceae</taxon>
        <taxon>Penicillium</taxon>
    </lineage>
</organism>
<feature type="transmembrane region" description="Helical" evidence="5">
    <location>
        <begin position="221"/>
        <end position="241"/>
    </location>
</feature>
<dbReference type="InterPro" id="IPR020846">
    <property type="entry name" value="MFS_dom"/>
</dbReference>
<gene>
    <name evidence="7" type="ORF">NUU61_000147</name>
</gene>
<dbReference type="FunFam" id="1.20.1720.10:FF:000027">
    <property type="entry name" value="MFS multidrug transporter, putative"/>
    <property type="match status" value="1"/>
</dbReference>
<name>A0A9W9KQS9_9EURO</name>
<evidence type="ECO:0000313" key="8">
    <source>
        <dbReference type="Proteomes" id="UP001141434"/>
    </source>
</evidence>
<evidence type="ECO:0000256" key="1">
    <source>
        <dbReference type="ARBA" id="ARBA00004141"/>
    </source>
</evidence>
<proteinExistence type="predicted"/>
<feature type="transmembrane region" description="Helical" evidence="5">
    <location>
        <begin position="327"/>
        <end position="350"/>
    </location>
</feature>
<reference evidence="7" key="2">
    <citation type="journal article" date="2023" name="IMA Fungus">
        <title>Comparative genomic study of the Penicillium genus elucidates a diverse pangenome and 15 lateral gene transfer events.</title>
        <authorList>
            <person name="Petersen C."/>
            <person name="Sorensen T."/>
            <person name="Nielsen M.R."/>
            <person name="Sondergaard T.E."/>
            <person name="Sorensen J.L."/>
            <person name="Fitzpatrick D.A."/>
            <person name="Frisvad J.C."/>
            <person name="Nielsen K.L."/>
        </authorList>
    </citation>
    <scope>NUCLEOTIDE SEQUENCE</scope>
    <source>
        <strain evidence="7">IBT 34128</strain>
    </source>
</reference>
<feature type="transmembrane region" description="Helical" evidence="5">
    <location>
        <begin position="253"/>
        <end position="275"/>
    </location>
</feature>
<dbReference type="Gene3D" id="1.20.1250.20">
    <property type="entry name" value="MFS general substrate transporter like domains"/>
    <property type="match status" value="1"/>
</dbReference>
<dbReference type="EMBL" id="JAPMSZ010000001">
    <property type="protein sequence ID" value="KAJ5114388.1"/>
    <property type="molecule type" value="Genomic_DNA"/>
</dbReference>
<feature type="transmembrane region" description="Helical" evidence="5">
    <location>
        <begin position="453"/>
        <end position="473"/>
    </location>
</feature>
<feature type="transmembrane region" description="Helical" evidence="5">
    <location>
        <begin position="362"/>
        <end position="384"/>
    </location>
</feature>
<keyword evidence="8" id="KW-1185">Reference proteome</keyword>
<dbReference type="Proteomes" id="UP001141434">
    <property type="component" value="Unassembled WGS sequence"/>
</dbReference>
<dbReference type="GO" id="GO:0022857">
    <property type="term" value="F:transmembrane transporter activity"/>
    <property type="evidence" value="ECO:0007669"/>
    <property type="project" value="InterPro"/>
</dbReference>
<dbReference type="SUPFAM" id="SSF103473">
    <property type="entry name" value="MFS general substrate transporter"/>
    <property type="match status" value="1"/>
</dbReference>
<comment type="caution">
    <text evidence="7">The sequence shown here is derived from an EMBL/GenBank/DDBJ whole genome shotgun (WGS) entry which is preliminary data.</text>
</comment>
<evidence type="ECO:0000259" key="6">
    <source>
        <dbReference type="PROSITE" id="PS50850"/>
    </source>
</evidence>
<evidence type="ECO:0000256" key="3">
    <source>
        <dbReference type="ARBA" id="ARBA00022989"/>
    </source>
</evidence>
<evidence type="ECO:0000256" key="5">
    <source>
        <dbReference type="SAM" id="Phobius"/>
    </source>
</evidence>
<feature type="transmembrane region" description="Helical" evidence="5">
    <location>
        <begin position="391"/>
        <end position="413"/>
    </location>
</feature>
<feature type="transmembrane region" description="Helical" evidence="5">
    <location>
        <begin position="153"/>
        <end position="178"/>
    </location>
</feature>
<dbReference type="Pfam" id="PF07690">
    <property type="entry name" value="MFS_1"/>
    <property type="match status" value="1"/>
</dbReference>
<feature type="transmembrane region" description="Helical" evidence="5">
    <location>
        <begin position="419"/>
        <end position="441"/>
    </location>
</feature>
<keyword evidence="3 5" id="KW-1133">Transmembrane helix</keyword>
<keyword evidence="2 5" id="KW-0812">Transmembrane</keyword>
<feature type="transmembrane region" description="Helical" evidence="5">
    <location>
        <begin position="127"/>
        <end position="147"/>
    </location>
</feature>
<evidence type="ECO:0000313" key="7">
    <source>
        <dbReference type="EMBL" id="KAJ5114388.1"/>
    </source>
</evidence>
<accession>A0A9W9KQS9</accession>
<dbReference type="Gene3D" id="1.20.1720.10">
    <property type="entry name" value="Multidrug resistance protein D"/>
    <property type="match status" value="1"/>
</dbReference>
<evidence type="ECO:0000256" key="2">
    <source>
        <dbReference type="ARBA" id="ARBA00022692"/>
    </source>
</evidence>
<dbReference type="AlphaFoldDB" id="A0A9W9KQS9"/>
<feature type="transmembrane region" description="Helical" evidence="5">
    <location>
        <begin position="190"/>
        <end position="209"/>
    </location>
</feature>
<dbReference type="OrthoDB" id="5086884at2759"/>
<evidence type="ECO:0000256" key="4">
    <source>
        <dbReference type="ARBA" id="ARBA00023136"/>
    </source>
</evidence>
<reference evidence="7" key="1">
    <citation type="submission" date="2022-11" db="EMBL/GenBank/DDBJ databases">
        <authorList>
            <person name="Petersen C."/>
        </authorList>
    </citation>
    <scope>NUCLEOTIDE SEQUENCE</scope>
    <source>
        <strain evidence="7">IBT 34128</strain>
    </source>
</reference>
<dbReference type="RefSeq" id="XP_056515581.1">
    <property type="nucleotide sequence ID" value="XM_056650731.1"/>
</dbReference>
<dbReference type="PROSITE" id="PS50850">
    <property type="entry name" value="MFS"/>
    <property type="match status" value="1"/>
</dbReference>
<feature type="transmembrane region" description="Helical" evidence="5">
    <location>
        <begin position="287"/>
        <end position="306"/>
    </location>
</feature>
<dbReference type="PANTHER" id="PTHR42718:SF36">
    <property type="entry name" value="MULTIDRUG TRANSPORTER, PUTATIVE (AFU_ORTHOLOGUE AFUA_4G13820)-RELATED"/>
    <property type="match status" value="1"/>
</dbReference>
<feature type="transmembrane region" description="Helical" evidence="5">
    <location>
        <begin position="493"/>
        <end position="511"/>
    </location>
</feature>
<dbReference type="PANTHER" id="PTHR42718">
    <property type="entry name" value="MAJOR FACILITATOR SUPERFAMILY MULTIDRUG TRANSPORTER MFSC"/>
    <property type="match status" value="1"/>
</dbReference>
<feature type="transmembrane region" description="Helical" evidence="5">
    <location>
        <begin position="60"/>
        <end position="82"/>
    </location>
</feature>
<feature type="transmembrane region" description="Helical" evidence="5">
    <location>
        <begin position="102"/>
        <end position="120"/>
    </location>
</feature>
<keyword evidence="4 5" id="KW-0472">Membrane</keyword>
<dbReference type="GeneID" id="81389899"/>
<comment type="subcellular location">
    <subcellularLocation>
        <location evidence="1">Membrane</location>
        <topology evidence="1">Multi-pass membrane protein</topology>
    </subcellularLocation>
</comment>